<dbReference type="Proteomes" id="UP000318437">
    <property type="component" value="Unassembled WGS sequence"/>
</dbReference>
<dbReference type="AlphaFoldDB" id="A0A5C6CF17"/>
<comment type="caution">
    <text evidence="1">The sequence shown here is derived from an EMBL/GenBank/DDBJ whole genome shotgun (WGS) entry which is preliminary data.</text>
</comment>
<proteinExistence type="predicted"/>
<gene>
    <name evidence="1" type="ORF">Pla144_41630</name>
</gene>
<reference evidence="1 2" key="1">
    <citation type="submission" date="2019-02" db="EMBL/GenBank/DDBJ databases">
        <title>Deep-cultivation of Planctomycetes and their phenomic and genomic characterization uncovers novel biology.</title>
        <authorList>
            <person name="Wiegand S."/>
            <person name="Jogler M."/>
            <person name="Boedeker C."/>
            <person name="Pinto D."/>
            <person name="Vollmers J."/>
            <person name="Rivas-Marin E."/>
            <person name="Kohn T."/>
            <person name="Peeters S.H."/>
            <person name="Heuer A."/>
            <person name="Rast P."/>
            <person name="Oberbeckmann S."/>
            <person name="Bunk B."/>
            <person name="Jeske O."/>
            <person name="Meyerdierks A."/>
            <person name="Storesund J.E."/>
            <person name="Kallscheuer N."/>
            <person name="Luecker S."/>
            <person name="Lage O.M."/>
            <person name="Pohl T."/>
            <person name="Merkel B.J."/>
            <person name="Hornburger P."/>
            <person name="Mueller R.-W."/>
            <person name="Bruemmer F."/>
            <person name="Labrenz M."/>
            <person name="Spormann A.M."/>
            <person name="Op Den Camp H."/>
            <person name="Overmann J."/>
            <person name="Amann R."/>
            <person name="Jetten M.S.M."/>
            <person name="Mascher T."/>
            <person name="Medema M.H."/>
            <person name="Devos D.P."/>
            <person name="Kaster A.-K."/>
            <person name="Ovreas L."/>
            <person name="Rohde M."/>
            <person name="Galperin M.Y."/>
            <person name="Jogler C."/>
        </authorList>
    </citation>
    <scope>NUCLEOTIDE SEQUENCE [LARGE SCALE GENOMIC DNA]</scope>
    <source>
        <strain evidence="1 2">Pla144</strain>
    </source>
</reference>
<evidence type="ECO:0000313" key="2">
    <source>
        <dbReference type="Proteomes" id="UP000318437"/>
    </source>
</evidence>
<evidence type="ECO:0000313" key="1">
    <source>
        <dbReference type="EMBL" id="TWU22702.1"/>
    </source>
</evidence>
<protein>
    <submittedName>
        <fullName evidence="1">Uncharacterized protein</fullName>
    </submittedName>
</protein>
<accession>A0A5C6CF17</accession>
<name>A0A5C6CF17_9BACT</name>
<keyword evidence="2" id="KW-1185">Reference proteome</keyword>
<organism evidence="1 2">
    <name type="scientific">Bythopirellula polymerisocia</name>
    <dbReference type="NCBI Taxonomy" id="2528003"/>
    <lineage>
        <taxon>Bacteria</taxon>
        <taxon>Pseudomonadati</taxon>
        <taxon>Planctomycetota</taxon>
        <taxon>Planctomycetia</taxon>
        <taxon>Pirellulales</taxon>
        <taxon>Lacipirellulaceae</taxon>
        <taxon>Bythopirellula</taxon>
    </lineage>
</organism>
<dbReference type="EMBL" id="SJPS01000007">
    <property type="protein sequence ID" value="TWU22702.1"/>
    <property type="molecule type" value="Genomic_DNA"/>
</dbReference>
<sequence>MNEIILAFSLISGSDQSLGSPLPSETNTVTLFSIRNQAVRAKLGVLVLMLLKKYDCPPDLQEAAPEPYQSKPRCCVGTSGVRYLGRGLFGHGMVRVSFAFSTNGNYRL</sequence>